<keyword evidence="1" id="KW-0812">Transmembrane</keyword>
<dbReference type="AlphaFoldDB" id="A0A167JJL0"/>
<reference evidence="2 3" key="1">
    <citation type="journal article" date="2016" name="Mol. Biol. Evol.">
        <title>Comparative Genomics of Early-Diverging Mushroom-Forming Fungi Provides Insights into the Origins of Lignocellulose Decay Capabilities.</title>
        <authorList>
            <person name="Nagy L.G."/>
            <person name="Riley R."/>
            <person name="Tritt A."/>
            <person name="Adam C."/>
            <person name="Daum C."/>
            <person name="Floudas D."/>
            <person name="Sun H."/>
            <person name="Yadav J.S."/>
            <person name="Pangilinan J."/>
            <person name="Larsson K.H."/>
            <person name="Matsuura K."/>
            <person name="Barry K."/>
            <person name="Labutti K."/>
            <person name="Kuo R."/>
            <person name="Ohm R.A."/>
            <person name="Bhattacharya S.S."/>
            <person name="Shirouzu T."/>
            <person name="Yoshinaga Y."/>
            <person name="Martin F.M."/>
            <person name="Grigoriev I.V."/>
            <person name="Hibbett D.S."/>
        </authorList>
    </citation>
    <scope>NUCLEOTIDE SEQUENCE [LARGE SCALE GENOMIC DNA]</scope>
    <source>
        <strain evidence="2 3">TUFC12733</strain>
    </source>
</reference>
<feature type="transmembrane region" description="Helical" evidence="1">
    <location>
        <begin position="34"/>
        <end position="55"/>
    </location>
</feature>
<accession>A0A167JJL0</accession>
<protein>
    <submittedName>
        <fullName evidence="2">Uncharacterized protein</fullName>
    </submittedName>
</protein>
<keyword evidence="1" id="KW-1133">Transmembrane helix</keyword>
<evidence type="ECO:0000313" key="3">
    <source>
        <dbReference type="Proteomes" id="UP000076738"/>
    </source>
</evidence>
<proteinExistence type="predicted"/>
<evidence type="ECO:0000256" key="1">
    <source>
        <dbReference type="SAM" id="Phobius"/>
    </source>
</evidence>
<feature type="transmembrane region" description="Helical" evidence="1">
    <location>
        <begin position="7"/>
        <end position="28"/>
    </location>
</feature>
<gene>
    <name evidence="2" type="ORF">CALVIDRAFT_566394</name>
</gene>
<name>A0A167JJL0_CALVF</name>
<sequence>MARTFIVNMWILIELVCFAMSIYIGVGWNGPPPAWVITMYVAHGMTMFLTFIYEWRDPAAGLGTTDVKLRVAAVLIPWLLTGGFMLKGGLNCHPESGRFFITGF</sequence>
<organism evidence="2 3">
    <name type="scientific">Calocera viscosa (strain TUFC12733)</name>
    <dbReference type="NCBI Taxonomy" id="1330018"/>
    <lineage>
        <taxon>Eukaryota</taxon>
        <taxon>Fungi</taxon>
        <taxon>Dikarya</taxon>
        <taxon>Basidiomycota</taxon>
        <taxon>Agaricomycotina</taxon>
        <taxon>Dacrymycetes</taxon>
        <taxon>Dacrymycetales</taxon>
        <taxon>Dacrymycetaceae</taxon>
        <taxon>Calocera</taxon>
    </lineage>
</organism>
<keyword evidence="1" id="KW-0472">Membrane</keyword>
<dbReference type="EMBL" id="KV417300">
    <property type="protein sequence ID" value="KZO93660.1"/>
    <property type="molecule type" value="Genomic_DNA"/>
</dbReference>
<dbReference type="Proteomes" id="UP000076738">
    <property type="component" value="Unassembled WGS sequence"/>
</dbReference>
<keyword evidence="3" id="KW-1185">Reference proteome</keyword>
<feature type="transmembrane region" description="Helical" evidence="1">
    <location>
        <begin position="67"/>
        <end position="86"/>
    </location>
</feature>
<evidence type="ECO:0000313" key="2">
    <source>
        <dbReference type="EMBL" id="KZO93660.1"/>
    </source>
</evidence>